<feature type="domain" description="Ionotropic glutamate receptor C-terminal" evidence="6">
    <location>
        <begin position="74"/>
        <end position="299"/>
    </location>
</feature>
<dbReference type="GO" id="GO:0030313">
    <property type="term" value="C:cell envelope"/>
    <property type="evidence" value="ECO:0007669"/>
    <property type="project" value="UniProtKB-SubCell"/>
</dbReference>
<dbReference type="GO" id="GO:0016020">
    <property type="term" value="C:membrane"/>
    <property type="evidence" value="ECO:0007669"/>
    <property type="project" value="InterPro"/>
</dbReference>
<name>A0A3S2UAZ0_9BURK</name>
<feature type="domain" description="Solute-binding protein family 3/N-terminal" evidence="5">
    <location>
        <begin position="74"/>
        <end position="300"/>
    </location>
</feature>
<evidence type="ECO:0000313" key="8">
    <source>
        <dbReference type="Proteomes" id="UP000288178"/>
    </source>
</evidence>
<dbReference type="PANTHER" id="PTHR35936">
    <property type="entry name" value="MEMBRANE-BOUND LYTIC MUREIN TRANSGLYCOSYLASE F"/>
    <property type="match status" value="1"/>
</dbReference>
<evidence type="ECO:0000256" key="4">
    <source>
        <dbReference type="RuleBase" id="RU003744"/>
    </source>
</evidence>
<reference evidence="7 8" key="1">
    <citation type="submission" date="2019-01" db="EMBL/GenBank/DDBJ databases">
        <authorList>
            <person name="Chen W.-M."/>
        </authorList>
    </citation>
    <scope>NUCLEOTIDE SEQUENCE [LARGE SCALE GENOMIC DNA]</scope>
    <source>
        <strain evidence="7 8">ICH-3</strain>
    </source>
</reference>
<keyword evidence="8" id="KW-1185">Reference proteome</keyword>
<dbReference type="InterPro" id="IPR018313">
    <property type="entry name" value="SBP_3_CS"/>
</dbReference>
<evidence type="ECO:0000259" key="6">
    <source>
        <dbReference type="SMART" id="SM00079"/>
    </source>
</evidence>
<dbReference type="AlphaFoldDB" id="A0A3S2UAZ0"/>
<evidence type="ECO:0000256" key="3">
    <source>
        <dbReference type="ARBA" id="ARBA00022729"/>
    </source>
</evidence>
<proteinExistence type="inferred from homology"/>
<evidence type="ECO:0000256" key="1">
    <source>
        <dbReference type="ARBA" id="ARBA00004196"/>
    </source>
</evidence>
<dbReference type="EMBL" id="SACT01000001">
    <property type="protein sequence ID" value="RVT53881.1"/>
    <property type="molecule type" value="Genomic_DNA"/>
</dbReference>
<dbReference type="SUPFAM" id="SSF53850">
    <property type="entry name" value="Periplasmic binding protein-like II"/>
    <property type="match status" value="1"/>
</dbReference>
<sequence length="304" mass="32928">MAALRHGLASLRHRRGNPLATSRRLGQSADHFATNHPAPSPMNHLSRRIVLLAATGMALALPLAASAQAPNWAKVRVGVEGNYPPFSRLGADGKLSGFDIDIALAVCERIKAECTLVQQEWDGMIPALAARKFDMIVASMTISEERKKAVDFSDPYYDVPSRFVAKAGAFKDHTAADFKGKKIIVLRNSPRAKYLADRYKESDVLLVNKETDIYLELAAGRGDVGFGSSVVSSEAFLKKPEGKGFAQVGSTVRLEGGAGGVGIAFRKNEDALREKVNGALKAIKADGTYKRMAERYFDFDISGN</sequence>
<dbReference type="PANTHER" id="PTHR35936:SF17">
    <property type="entry name" value="ARGININE-BINDING EXTRACELLULAR PROTEIN ARTP"/>
    <property type="match status" value="1"/>
</dbReference>
<comment type="similarity">
    <text evidence="2 4">Belongs to the bacterial solute-binding protein 3 family.</text>
</comment>
<organism evidence="7 8">
    <name type="scientific">Rubrivivax albus</name>
    <dbReference type="NCBI Taxonomy" id="2499835"/>
    <lineage>
        <taxon>Bacteria</taxon>
        <taxon>Pseudomonadati</taxon>
        <taxon>Pseudomonadota</taxon>
        <taxon>Betaproteobacteria</taxon>
        <taxon>Burkholderiales</taxon>
        <taxon>Sphaerotilaceae</taxon>
        <taxon>Rubrivivax</taxon>
    </lineage>
</organism>
<evidence type="ECO:0000259" key="5">
    <source>
        <dbReference type="SMART" id="SM00062"/>
    </source>
</evidence>
<dbReference type="InterPro" id="IPR001320">
    <property type="entry name" value="Iontro_rcpt_C"/>
</dbReference>
<comment type="subcellular location">
    <subcellularLocation>
        <location evidence="1">Cell envelope</location>
    </subcellularLocation>
</comment>
<dbReference type="SMART" id="SM00062">
    <property type="entry name" value="PBPb"/>
    <property type="match status" value="1"/>
</dbReference>
<comment type="caution">
    <text evidence="7">The sequence shown here is derived from an EMBL/GenBank/DDBJ whole genome shotgun (WGS) entry which is preliminary data.</text>
</comment>
<dbReference type="Proteomes" id="UP000288178">
    <property type="component" value="Unassembled WGS sequence"/>
</dbReference>
<dbReference type="Gene3D" id="3.40.190.10">
    <property type="entry name" value="Periplasmic binding protein-like II"/>
    <property type="match status" value="2"/>
</dbReference>
<dbReference type="Pfam" id="PF00497">
    <property type="entry name" value="SBP_bac_3"/>
    <property type="match status" value="1"/>
</dbReference>
<keyword evidence="3" id="KW-0732">Signal</keyword>
<dbReference type="InterPro" id="IPR001638">
    <property type="entry name" value="Solute-binding_3/MltF_N"/>
</dbReference>
<gene>
    <name evidence="7" type="ORF">ENE75_03065</name>
</gene>
<evidence type="ECO:0000256" key="2">
    <source>
        <dbReference type="ARBA" id="ARBA00010333"/>
    </source>
</evidence>
<protein>
    <submittedName>
        <fullName evidence="7">Transporter substrate-binding domain-containing protein</fullName>
    </submittedName>
</protein>
<evidence type="ECO:0000313" key="7">
    <source>
        <dbReference type="EMBL" id="RVT53881.1"/>
    </source>
</evidence>
<dbReference type="SMART" id="SM00079">
    <property type="entry name" value="PBPe"/>
    <property type="match status" value="1"/>
</dbReference>
<dbReference type="PROSITE" id="PS01039">
    <property type="entry name" value="SBP_BACTERIAL_3"/>
    <property type="match status" value="1"/>
</dbReference>
<dbReference type="GO" id="GO:0015276">
    <property type="term" value="F:ligand-gated monoatomic ion channel activity"/>
    <property type="evidence" value="ECO:0007669"/>
    <property type="project" value="InterPro"/>
</dbReference>
<accession>A0A3S2UAZ0</accession>